<dbReference type="InterPro" id="IPR005835">
    <property type="entry name" value="NTP_transferase_dom"/>
</dbReference>
<dbReference type="CDD" id="cd04181">
    <property type="entry name" value="NTP_transferase"/>
    <property type="match status" value="1"/>
</dbReference>
<dbReference type="Proteomes" id="UP000178187">
    <property type="component" value="Unassembled WGS sequence"/>
</dbReference>
<dbReference type="Pfam" id="PF00483">
    <property type="entry name" value="NTP_transferase"/>
    <property type="match status" value="1"/>
</dbReference>
<evidence type="ECO:0000259" key="1">
    <source>
        <dbReference type="Pfam" id="PF00483"/>
    </source>
</evidence>
<dbReference type="AlphaFoldDB" id="A0A1G1KWI2"/>
<name>A0A1G1KWI2_9BACT</name>
<dbReference type="InterPro" id="IPR029044">
    <property type="entry name" value="Nucleotide-diphossugar_trans"/>
</dbReference>
<dbReference type="SUPFAM" id="SSF53448">
    <property type="entry name" value="Nucleotide-diphospho-sugar transferases"/>
    <property type="match status" value="1"/>
</dbReference>
<protein>
    <recommendedName>
        <fullName evidence="1">Nucleotidyl transferase domain-containing protein</fullName>
    </recommendedName>
</protein>
<dbReference type="InterPro" id="IPR050486">
    <property type="entry name" value="Mannose-1P_guanyltransferase"/>
</dbReference>
<reference evidence="2 3" key="1">
    <citation type="journal article" date="2016" name="Nat. Commun.">
        <title>Thousands of microbial genomes shed light on interconnected biogeochemical processes in an aquifer system.</title>
        <authorList>
            <person name="Anantharaman K."/>
            <person name="Brown C.T."/>
            <person name="Hug L.A."/>
            <person name="Sharon I."/>
            <person name="Castelle C.J."/>
            <person name="Probst A.J."/>
            <person name="Thomas B.C."/>
            <person name="Singh A."/>
            <person name="Wilkins M.J."/>
            <person name="Karaoz U."/>
            <person name="Brodie E.L."/>
            <person name="Williams K.H."/>
            <person name="Hubbard S.S."/>
            <person name="Banfield J.F."/>
        </authorList>
    </citation>
    <scope>NUCLEOTIDE SEQUENCE [LARGE SCALE GENOMIC DNA]</scope>
</reference>
<sequence length="245" mass="28199">MILAGGFGTRLYPLTKCKPKALLEMGNKTILDHLVEKLELCPIVRKIVLVTNGRFAVDFMEWARKRKTTYRKPISIVENKVYEPEKRLGAVRDLYLGIHSDRDDADGFLVLLGDNYFDFPLNYFANLYCVGHRQSAFVGLYDVKDRDIASQYGVVELDENSQIVDFEEKPAIPKSTLISIGVYYLPNKFQARLTQYLELEKLNPDKIGDFIAWLSKKEPLYGIEFDGTWFDIGDRISYEKAKEGF</sequence>
<dbReference type="EMBL" id="MHFR01000043">
    <property type="protein sequence ID" value="OGW97250.1"/>
    <property type="molecule type" value="Genomic_DNA"/>
</dbReference>
<feature type="domain" description="Nucleotidyl transferase" evidence="1">
    <location>
        <begin position="1"/>
        <end position="242"/>
    </location>
</feature>
<dbReference type="Gene3D" id="3.90.550.10">
    <property type="entry name" value="Spore Coat Polysaccharide Biosynthesis Protein SpsA, Chain A"/>
    <property type="match status" value="1"/>
</dbReference>
<gene>
    <name evidence="2" type="ORF">A3G33_08230</name>
</gene>
<accession>A0A1G1KWI2</accession>
<evidence type="ECO:0000313" key="2">
    <source>
        <dbReference type="EMBL" id="OGW97250.1"/>
    </source>
</evidence>
<dbReference type="PANTHER" id="PTHR22572">
    <property type="entry name" value="SUGAR-1-PHOSPHATE GUANYL TRANSFERASE"/>
    <property type="match status" value="1"/>
</dbReference>
<organism evidence="2 3">
    <name type="scientific">Candidatus Danuiimicrobium aquiferis</name>
    <dbReference type="NCBI Taxonomy" id="1801832"/>
    <lineage>
        <taxon>Bacteria</taxon>
        <taxon>Pseudomonadati</taxon>
        <taxon>Candidatus Omnitrophota</taxon>
        <taxon>Candidatus Danuiimicrobium</taxon>
    </lineage>
</organism>
<evidence type="ECO:0000313" key="3">
    <source>
        <dbReference type="Proteomes" id="UP000178187"/>
    </source>
</evidence>
<proteinExistence type="predicted"/>
<comment type="caution">
    <text evidence="2">The sequence shown here is derived from an EMBL/GenBank/DDBJ whole genome shotgun (WGS) entry which is preliminary data.</text>
</comment>